<feature type="transmembrane region" description="Helical" evidence="1">
    <location>
        <begin position="30"/>
        <end position="47"/>
    </location>
</feature>
<dbReference type="RefSeq" id="WP_178377081.1">
    <property type="nucleotide sequence ID" value="NZ_FQWQ01000001.1"/>
</dbReference>
<reference evidence="2 3" key="1">
    <citation type="submission" date="2016-11" db="EMBL/GenBank/DDBJ databases">
        <authorList>
            <person name="Jaros S."/>
            <person name="Januszkiewicz K."/>
            <person name="Wedrychowicz H."/>
        </authorList>
    </citation>
    <scope>NUCLEOTIDE SEQUENCE [LARGE SCALE GENOMIC DNA]</scope>
    <source>
        <strain evidence="2 3">DSM 24574</strain>
    </source>
</reference>
<feature type="transmembrane region" description="Helical" evidence="1">
    <location>
        <begin position="7"/>
        <end position="24"/>
    </location>
</feature>
<dbReference type="EMBL" id="FQWQ01000001">
    <property type="protein sequence ID" value="SHG90521.1"/>
    <property type="molecule type" value="Genomic_DNA"/>
</dbReference>
<organism evidence="2 3">
    <name type="scientific">Chryseolinea serpens</name>
    <dbReference type="NCBI Taxonomy" id="947013"/>
    <lineage>
        <taxon>Bacteria</taxon>
        <taxon>Pseudomonadati</taxon>
        <taxon>Bacteroidota</taxon>
        <taxon>Cytophagia</taxon>
        <taxon>Cytophagales</taxon>
        <taxon>Fulvivirgaceae</taxon>
        <taxon>Chryseolinea</taxon>
    </lineage>
</organism>
<keyword evidence="1" id="KW-0472">Membrane</keyword>
<dbReference type="Proteomes" id="UP000184212">
    <property type="component" value="Unassembled WGS sequence"/>
</dbReference>
<protein>
    <submittedName>
        <fullName evidence="2">Uncharacterized protein</fullName>
    </submittedName>
</protein>
<sequence length="54" mass="6294">MKLIDVLLFSLAVAFFIIGIHQIMTLGLGKGYWAIMLTTVFYFLYILRKKKKQP</sequence>
<dbReference type="AlphaFoldDB" id="A0A1M5NLV7"/>
<accession>A0A1M5NLV7</accession>
<gene>
    <name evidence="2" type="ORF">SAMN04488109_2413</name>
</gene>
<name>A0A1M5NLV7_9BACT</name>
<proteinExistence type="predicted"/>
<keyword evidence="1" id="KW-1133">Transmembrane helix</keyword>
<dbReference type="STRING" id="947013.SAMN04488109_2413"/>
<evidence type="ECO:0000313" key="2">
    <source>
        <dbReference type="EMBL" id="SHG90521.1"/>
    </source>
</evidence>
<keyword evidence="1" id="KW-0812">Transmembrane</keyword>
<evidence type="ECO:0000313" key="3">
    <source>
        <dbReference type="Proteomes" id="UP000184212"/>
    </source>
</evidence>
<keyword evidence="3" id="KW-1185">Reference proteome</keyword>
<evidence type="ECO:0000256" key="1">
    <source>
        <dbReference type="SAM" id="Phobius"/>
    </source>
</evidence>